<dbReference type="PROSITE" id="PS51233">
    <property type="entry name" value="VWFD"/>
    <property type="match status" value="1"/>
</dbReference>
<evidence type="ECO:0008006" key="9">
    <source>
        <dbReference type="Google" id="ProtNLM"/>
    </source>
</evidence>
<dbReference type="PANTHER" id="PTHR46698:SF6">
    <property type="entry name" value="KIELIN_CHORDIN-LIKE PROTEIN"/>
    <property type="match status" value="1"/>
</dbReference>
<dbReference type="PROSITE" id="PS01208">
    <property type="entry name" value="VWFC_1"/>
    <property type="match status" value="1"/>
</dbReference>
<evidence type="ECO:0000259" key="5">
    <source>
        <dbReference type="PROSITE" id="PS50184"/>
    </source>
</evidence>
<evidence type="ECO:0000256" key="2">
    <source>
        <dbReference type="ARBA" id="ARBA00022525"/>
    </source>
</evidence>
<comment type="subcellular location">
    <subcellularLocation>
        <location evidence="1">Secreted</location>
    </subcellularLocation>
</comment>
<dbReference type="Pfam" id="PF00094">
    <property type="entry name" value="VWD"/>
    <property type="match status" value="1"/>
</dbReference>
<evidence type="ECO:0000259" key="6">
    <source>
        <dbReference type="PROSITE" id="PS51233"/>
    </source>
</evidence>
<comment type="caution">
    <text evidence="7">The sequence shown here is derived from an EMBL/GenBank/DDBJ whole genome shotgun (WGS) entry which is preliminary data.</text>
</comment>
<evidence type="ECO:0000313" key="7">
    <source>
        <dbReference type="EMBL" id="KAJ8315300.1"/>
    </source>
</evidence>
<evidence type="ECO:0000256" key="4">
    <source>
        <dbReference type="SAM" id="SignalP"/>
    </source>
</evidence>
<dbReference type="InterPro" id="IPR001846">
    <property type="entry name" value="VWF_type-D"/>
</dbReference>
<reference evidence="7 8" key="1">
    <citation type="submission" date="2022-12" db="EMBL/GenBank/DDBJ databases">
        <title>Chromosome-level genome of Tegillarca granosa.</title>
        <authorList>
            <person name="Kim J."/>
        </authorList>
    </citation>
    <scope>NUCLEOTIDE SEQUENCE [LARGE SCALE GENOMIC DNA]</scope>
    <source>
        <strain evidence="7">Teg-2019</strain>
        <tissue evidence="7">Adductor muscle</tissue>
    </source>
</reference>
<organism evidence="7 8">
    <name type="scientific">Tegillarca granosa</name>
    <name type="common">Malaysian cockle</name>
    <name type="synonym">Anadara granosa</name>
    <dbReference type="NCBI Taxonomy" id="220873"/>
    <lineage>
        <taxon>Eukaryota</taxon>
        <taxon>Metazoa</taxon>
        <taxon>Spiralia</taxon>
        <taxon>Lophotrochozoa</taxon>
        <taxon>Mollusca</taxon>
        <taxon>Bivalvia</taxon>
        <taxon>Autobranchia</taxon>
        <taxon>Pteriomorphia</taxon>
        <taxon>Arcoida</taxon>
        <taxon>Arcoidea</taxon>
        <taxon>Arcidae</taxon>
        <taxon>Tegillarca</taxon>
    </lineage>
</organism>
<evidence type="ECO:0000256" key="1">
    <source>
        <dbReference type="ARBA" id="ARBA00004613"/>
    </source>
</evidence>
<protein>
    <recommendedName>
        <fullName evidence="9">VWFC domain-containing protein</fullName>
    </recommendedName>
</protein>
<feature type="chain" id="PRO_5047441426" description="VWFC domain-containing protein" evidence="4">
    <location>
        <begin position="17"/>
        <end position="108"/>
    </location>
</feature>
<dbReference type="Gene3D" id="6.20.200.20">
    <property type="match status" value="1"/>
</dbReference>
<dbReference type="InterPro" id="IPR001007">
    <property type="entry name" value="VWF_dom"/>
</dbReference>
<gene>
    <name evidence="7" type="ORF">KUTeg_007450</name>
</gene>
<keyword evidence="3 4" id="KW-0732">Signal</keyword>
<accession>A0ABQ9FHZ6</accession>
<dbReference type="InterPro" id="IPR052424">
    <property type="entry name" value="Kielin_Chordin-BMP_Reg"/>
</dbReference>
<dbReference type="Proteomes" id="UP001217089">
    <property type="component" value="Unassembled WGS sequence"/>
</dbReference>
<evidence type="ECO:0000313" key="8">
    <source>
        <dbReference type="Proteomes" id="UP001217089"/>
    </source>
</evidence>
<evidence type="ECO:0000256" key="3">
    <source>
        <dbReference type="ARBA" id="ARBA00022729"/>
    </source>
</evidence>
<dbReference type="PANTHER" id="PTHR46698">
    <property type="entry name" value="CROSSVEINLESS 2"/>
    <property type="match status" value="1"/>
</dbReference>
<sequence length="108" mass="11858">MHMIVVTMFYLCTSNPGEVWVVDECTSCECVEEGGVKCTSQRCPDPDCGQEDVPSRPPGTCCPICVSKPATCIVFGDPHYMTFDGVTVHFQGKCKYIMAADCENDDFV</sequence>
<feature type="domain" description="VWFD" evidence="6">
    <location>
        <begin position="70"/>
        <end position="108"/>
    </location>
</feature>
<dbReference type="SUPFAM" id="SSF57603">
    <property type="entry name" value="FnI-like domain"/>
    <property type="match status" value="1"/>
</dbReference>
<keyword evidence="8" id="KW-1185">Reference proteome</keyword>
<feature type="signal peptide" evidence="4">
    <location>
        <begin position="1"/>
        <end position="16"/>
    </location>
</feature>
<dbReference type="Pfam" id="PF00093">
    <property type="entry name" value="VWC"/>
    <property type="match status" value="1"/>
</dbReference>
<name>A0ABQ9FHZ6_TEGGR</name>
<dbReference type="PROSITE" id="PS50184">
    <property type="entry name" value="VWFC_2"/>
    <property type="match status" value="1"/>
</dbReference>
<proteinExistence type="predicted"/>
<dbReference type="EMBL" id="JARBDR010000337">
    <property type="protein sequence ID" value="KAJ8315300.1"/>
    <property type="molecule type" value="Genomic_DNA"/>
</dbReference>
<keyword evidence="2" id="KW-0964">Secreted</keyword>
<feature type="domain" description="VWFC" evidence="5">
    <location>
        <begin position="16"/>
        <end position="66"/>
    </location>
</feature>